<name>A0A495DCZ6_9PROT</name>
<evidence type="ECO:0000259" key="1">
    <source>
        <dbReference type="Pfam" id="PF08241"/>
    </source>
</evidence>
<gene>
    <name evidence="2" type="ORF">C7435_1362</name>
</gene>
<dbReference type="Gene3D" id="3.40.50.150">
    <property type="entry name" value="Vaccinia Virus protein VP39"/>
    <property type="match status" value="1"/>
</dbReference>
<evidence type="ECO:0000313" key="2">
    <source>
        <dbReference type="EMBL" id="RKR00162.1"/>
    </source>
</evidence>
<evidence type="ECO:0000313" key="3">
    <source>
        <dbReference type="Proteomes" id="UP000273675"/>
    </source>
</evidence>
<dbReference type="InterPro" id="IPR013216">
    <property type="entry name" value="Methyltransf_11"/>
</dbReference>
<reference evidence="2 3" key="1">
    <citation type="submission" date="2018-10" db="EMBL/GenBank/DDBJ databases">
        <title>Genomic Encyclopedia of Type Strains, Phase IV (KMG-IV): sequencing the most valuable type-strain genomes for metagenomic binning, comparative biology and taxonomic classification.</title>
        <authorList>
            <person name="Goeker M."/>
        </authorList>
    </citation>
    <scope>NUCLEOTIDE SEQUENCE [LARGE SCALE GENOMIC DNA]</scope>
    <source>
        <strain evidence="2 3">DSM 4734</strain>
    </source>
</reference>
<dbReference type="AlphaFoldDB" id="A0A495DCZ6"/>
<dbReference type="SUPFAM" id="SSF53335">
    <property type="entry name" value="S-adenosyl-L-methionine-dependent methyltransferases"/>
    <property type="match status" value="1"/>
</dbReference>
<sequence>MSISTPRTADDIPARTAYRDWAAVYDSNDNKTRDLDAACLIAADLPLAGAIVVEFGAGTGKNTAHLARHAAGVIAMDLSPDMLARARERGLGAHVRFIEHDITREWPVEPGTADVVVGNLVLEHVRELGPVMAQAARTLRPGARLYLSELHPFRQLRGSQARFDRADGSEAMVEAYYHGVSDYLAAAQAAGLSLRKLEEPVEDGTAISAGTPPRLLVLQFVKTT</sequence>
<proteinExistence type="predicted"/>
<dbReference type="RefSeq" id="WP_121210529.1">
    <property type="nucleotide sequence ID" value="NZ_RBIM01000003.1"/>
</dbReference>
<dbReference type="CDD" id="cd02440">
    <property type="entry name" value="AdoMet_MTases"/>
    <property type="match status" value="1"/>
</dbReference>
<protein>
    <submittedName>
        <fullName evidence="2">Malonyl-CoA O-methyltransferase</fullName>
    </submittedName>
</protein>
<dbReference type="GO" id="GO:0032259">
    <property type="term" value="P:methylation"/>
    <property type="evidence" value="ECO:0007669"/>
    <property type="project" value="UniProtKB-KW"/>
</dbReference>
<dbReference type="OrthoDB" id="8153637at2"/>
<dbReference type="InterPro" id="IPR029063">
    <property type="entry name" value="SAM-dependent_MTases_sf"/>
</dbReference>
<comment type="caution">
    <text evidence="2">The sequence shown here is derived from an EMBL/GenBank/DDBJ whole genome shotgun (WGS) entry which is preliminary data.</text>
</comment>
<feature type="domain" description="Methyltransferase type 11" evidence="1">
    <location>
        <begin position="54"/>
        <end position="146"/>
    </location>
</feature>
<dbReference type="Proteomes" id="UP000273675">
    <property type="component" value="Unassembled WGS sequence"/>
</dbReference>
<dbReference type="EMBL" id="RBIM01000003">
    <property type="protein sequence ID" value="RKR00162.1"/>
    <property type="molecule type" value="Genomic_DNA"/>
</dbReference>
<organism evidence="2 3">
    <name type="scientific">Maricaulis maris</name>
    <dbReference type="NCBI Taxonomy" id="74318"/>
    <lineage>
        <taxon>Bacteria</taxon>
        <taxon>Pseudomonadati</taxon>
        <taxon>Pseudomonadota</taxon>
        <taxon>Alphaproteobacteria</taxon>
        <taxon>Maricaulales</taxon>
        <taxon>Maricaulaceae</taxon>
        <taxon>Maricaulis</taxon>
    </lineage>
</organism>
<dbReference type="PANTHER" id="PTHR43861">
    <property type="entry name" value="TRANS-ACONITATE 2-METHYLTRANSFERASE-RELATED"/>
    <property type="match status" value="1"/>
</dbReference>
<keyword evidence="2" id="KW-0808">Transferase</keyword>
<dbReference type="GO" id="GO:0008757">
    <property type="term" value="F:S-adenosylmethionine-dependent methyltransferase activity"/>
    <property type="evidence" value="ECO:0007669"/>
    <property type="project" value="InterPro"/>
</dbReference>
<dbReference type="Pfam" id="PF08241">
    <property type="entry name" value="Methyltransf_11"/>
    <property type="match status" value="1"/>
</dbReference>
<accession>A0A495DCZ6</accession>
<keyword evidence="2" id="KW-0489">Methyltransferase</keyword>
<dbReference type="PANTHER" id="PTHR43861:SF1">
    <property type="entry name" value="TRANS-ACONITATE 2-METHYLTRANSFERASE"/>
    <property type="match status" value="1"/>
</dbReference>